<evidence type="ECO:0000313" key="2">
    <source>
        <dbReference type="EMBL" id="MBN2910997.1"/>
    </source>
</evidence>
<keyword evidence="1" id="KW-1133">Transmembrane helix</keyword>
<keyword evidence="3" id="KW-1185">Reference proteome</keyword>
<gene>
    <name evidence="2" type="ORF">JQC72_16010</name>
</gene>
<reference evidence="2" key="1">
    <citation type="journal article" date="2024" name="Int. J. Syst. Evol. Microbiol.">
        <title>Polycladomyces zharkentensis sp. nov., a novel thermophilic cellulose- and starch-degrading member of the Bacillota from a geothermal aquifer in Kazakhstan.</title>
        <authorList>
            <person name="Mashzhan A."/>
            <person name="Kistaubayeva A."/>
            <person name="Javier-Lopez R."/>
            <person name="Bissenova U."/>
            <person name="Bissenbay A."/>
            <person name="Birkeland N.K."/>
        </authorList>
    </citation>
    <scope>NUCLEOTIDE SEQUENCE</scope>
    <source>
        <strain evidence="2">ZKZ2T</strain>
    </source>
</reference>
<protein>
    <submittedName>
        <fullName evidence="2">Uncharacterized protein</fullName>
    </submittedName>
</protein>
<sequence length="87" mass="9282">METGNRGIRILSTFLMIFGFMVAILRAVQIGLSIGMHKVLCMPVQGCTDTEIGFFYALLSVMLPGLLFAGGLGLRQGKLGLVVAGHL</sequence>
<keyword evidence="1" id="KW-0812">Transmembrane</keyword>
<comment type="caution">
    <text evidence="2">The sequence shown here is derived from an EMBL/GenBank/DDBJ whole genome shotgun (WGS) entry which is preliminary data.</text>
</comment>
<organism evidence="2 3">
    <name type="scientific">Polycladomyces zharkentensis</name>
    <dbReference type="NCBI Taxonomy" id="2807616"/>
    <lineage>
        <taxon>Bacteria</taxon>
        <taxon>Bacillati</taxon>
        <taxon>Bacillota</taxon>
        <taxon>Bacilli</taxon>
        <taxon>Bacillales</taxon>
        <taxon>Thermoactinomycetaceae</taxon>
        <taxon>Polycladomyces</taxon>
    </lineage>
</organism>
<accession>A0ABS2WN41</accession>
<feature type="transmembrane region" description="Helical" evidence="1">
    <location>
        <begin position="12"/>
        <end position="34"/>
    </location>
</feature>
<dbReference type="RefSeq" id="WP_205497436.1">
    <property type="nucleotide sequence ID" value="NZ_JAFHAP010000021.1"/>
</dbReference>
<name>A0ABS2WN41_9BACL</name>
<evidence type="ECO:0000256" key="1">
    <source>
        <dbReference type="SAM" id="Phobius"/>
    </source>
</evidence>
<proteinExistence type="predicted"/>
<keyword evidence="1" id="KW-0472">Membrane</keyword>
<dbReference type="EMBL" id="JAFHAP010000021">
    <property type="protein sequence ID" value="MBN2910997.1"/>
    <property type="molecule type" value="Genomic_DNA"/>
</dbReference>
<feature type="transmembrane region" description="Helical" evidence="1">
    <location>
        <begin position="54"/>
        <end position="74"/>
    </location>
</feature>
<dbReference type="Proteomes" id="UP001177120">
    <property type="component" value="Unassembled WGS sequence"/>
</dbReference>
<evidence type="ECO:0000313" key="3">
    <source>
        <dbReference type="Proteomes" id="UP001177120"/>
    </source>
</evidence>